<name>A0ABU7DLB0_9TELE</name>
<evidence type="ECO:0000256" key="2">
    <source>
        <dbReference type="ARBA" id="ARBA00022670"/>
    </source>
</evidence>
<dbReference type="PROSITE" id="PS50240">
    <property type="entry name" value="TRYPSIN_DOM"/>
    <property type="match status" value="1"/>
</dbReference>
<comment type="catalytic activity">
    <reaction evidence="5">
        <text>Preferential cleavage: Arg-|-Xaa, Lys-|-Xaa.</text>
        <dbReference type="EC" id="3.4.21.4"/>
    </reaction>
</comment>
<dbReference type="EMBL" id="JAHUTJ010029560">
    <property type="protein sequence ID" value="MED6275886.1"/>
    <property type="molecule type" value="Genomic_DNA"/>
</dbReference>
<dbReference type="InterPro" id="IPR009003">
    <property type="entry name" value="Peptidase_S1_PA"/>
</dbReference>
<dbReference type="InterPro" id="IPR001254">
    <property type="entry name" value="Trypsin_dom"/>
</dbReference>
<feature type="compositionally biased region" description="Polar residues" evidence="7">
    <location>
        <begin position="1"/>
        <end position="13"/>
    </location>
</feature>
<dbReference type="PANTHER" id="PTHR24264">
    <property type="entry name" value="TRYPSIN-RELATED"/>
    <property type="match status" value="1"/>
</dbReference>
<dbReference type="InterPro" id="IPR033116">
    <property type="entry name" value="TRYPSIN_SER"/>
</dbReference>
<evidence type="ECO:0000256" key="4">
    <source>
        <dbReference type="ARBA" id="ARBA00022825"/>
    </source>
</evidence>
<keyword evidence="10" id="KW-1185">Reference proteome</keyword>
<dbReference type="Proteomes" id="UP001352852">
    <property type="component" value="Unassembled WGS sequence"/>
</dbReference>
<dbReference type="InterPro" id="IPR050127">
    <property type="entry name" value="Serine_Proteases_S1"/>
</dbReference>
<dbReference type="EC" id="3.4.21.4" evidence="6"/>
<dbReference type="Gene3D" id="2.40.10.10">
    <property type="entry name" value="Trypsin-like serine proteases"/>
    <property type="match status" value="2"/>
</dbReference>
<keyword evidence="3" id="KW-0378">Hydrolase</keyword>
<dbReference type="InterPro" id="IPR043504">
    <property type="entry name" value="Peptidase_S1_PA_chymotrypsin"/>
</dbReference>
<evidence type="ECO:0000256" key="1">
    <source>
        <dbReference type="ARBA" id="ARBA00004239"/>
    </source>
</evidence>
<dbReference type="PROSITE" id="PS00135">
    <property type="entry name" value="TRYPSIN_SER"/>
    <property type="match status" value="1"/>
</dbReference>
<sequence>MRTSISRHVTSPGTAEPGSHSGARPGVGTRQRAPGGWGAPRGTRPGQARTRDLDRPVVINEVVNPVMLPRTGTLQNFARCTVSGWGVTWVYGQSLSPELRSVYVDYFADCWYYYYFRITNNMICAGSNEGGRDSCQGDSGGPLICNGKLEGIVSWGIGCAYSFYPGVYTNVRNYISWIDWAIQNS</sequence>
<protein>
    <recommendedName>
        <fullName evidence="6">trypsin</fullName>
        <ecNumber evidence="6">3.4.21.4</ecNumber>
    </recommendedName>
</protein>
<dbReference type="Pfam" id="PF00089">
    <property type="entry name" value="Trypsin"/>
    <property type="match status" value="1"/>
</dbReference>
<dbReference type="SUPFAM" id="SSF50494">
    <property type="entry name" value="Trypsin-like serine proteases"/>
    <property type="match status" value="1"/>
</dbReference>
<keyword evidence="4" id="KW-0720">Serine protease</keyword>
<evidence type="ECO:0000313" key="9">
    <source>
        <dbReference type="EMBL" id="MED6275886.1"/>
    </source>
</evidence>
<organism evidence="9 10">
    <name type="scientific">Characodon lateralis</name>
    <dbReference type="NCBI Taxonomy" id="208331"/>
    <lineage>
        <taxon>Eukaryota</taxon>
        <taxon>Metazoa</taxon>
        <taxon>Chordata</taxon>
        <taxon>Craniata</taxon>
        <taxon>Vertebrata</taxon>
        <taxon>Euteleostomi</taxon>
        <taxon>Actinopterygii</taxon>
        <taxon>Neopterygii</taxon>
        <taxon>Teleostei</taxon>
        <taxon>Neoteleostei</taxon>
        <taxon>Acanthomorphata</taxon>
        <taxon>Ovalentaria</taxon>
        <taxon>Atherinomorphae</taxon>
        <taxon>Cyprinodontiformes</taxon>
        <taxon>Goodeidae</taxon>
        <taxon>Characodon</taxon>
    </lineage>
</organism>
<dbReference type="PANTHER" id="PTHR24264:SF58">
    <property type="entry name" value="SI:DKEY-33M11.8-RELATED"/>
    <property type="match status" value="1"/>
</dbReference>
<evidence type="ECO:0000259" key="8">
    <source>
        <dbReference type="PROSITE" id="PS50240"/>
    </source>
</evidence>
<dbReference type="CDD" id="cd00190">
    <property type="entry name" value="Tryp_SPc"/>
    <property type="match status" value="1"/>
</dbReference>
<evidence type="ECO:0000256" key="3">
    <source>
        <dbReference type="ARBA" id="ARBA00022801"/>
    </source>
</evidence>
<feature type="domain" description="Peptidase S1" evidence="8">
    <location>
        <begin position="53"/>
        <end position="183"/>
    </location>
</feature>
<gene>
    <name evidence="9" type="ORF">CHARACLAT_031233</name>
</gene>
<evidence type="ECO:0000256" key="5">
    <source>
        <dbReference type="ARBA" id="ARBA00036320"/>
    </source>
</evidence>
<keyword evidence="2" id="KW-0645">Protease</keyword>
<dbReference type="SMART" id="SM00020">
    <property type="entry name" value="Tryp_SPc"/>
    <property type="match status" value="1"/>
</dbReference>
<evidence type="ECO:0000313" key="10">
    <source>
        <dbReference type="Proteomes" id="UP001352852"/>
    </source>
</evidence>
<evidence type="ECO:0000256" key="6">
    <source>
        <dbReference type="ARBA" id="ARBA00038868"/>
    </source>
</evidence>
<comment type="caution">
    <text evidence="9">The sequence shown here is derived from an EMBL/GenBank/DDBJ whole genome shotgun (WGS) entry which is preliminary data.</text>
</comment>
<proteinExistence type="predicted"/>
<accession>A0ABU7DLB0</accession>
<reference evidence="9 10" key="1">
    <citation type="submission" date="2021-06" db="EMBL/GenBank/DDBJ databases">
        <authorList>
            <person name="Palmer J.M."/>
        </authorList>
    </citation>
    <scope>NUCLEOTIDE SEQUENCE [LARGE SCALE GENOMIC DNA]</scope>
    <source>
        <strain evidence="9 10">CL_MEX2019</strain>
        <tissue evidence="9">Muscle</tissue>
    </source>
</reference>
<comment type="subcellular location">
    <subcellularLocation>
        <location evidence="1">Secreted</location>
        <location evidence="1">Extracellular space</location>
    </subcellularLocation>
</comment>
<evidence type="ECO:0000256" key="7">
    <source>
        <dbReference type="SAM" id="MobiDB-lite"/>
    </source>
</evidence>
<feature type="region of interest" description="Disordered" evidence="7">
    <location>
        <begin position="1"/>
        <end position="53"/>
    </location>
</feature>